<dbReference type="GO" id="GO:0015193">
    <property type="term" value="F:L-proline transmembrane transporter activity"/>
    <property type="evidence" value="ECO:0007669"/>
    <property type="project" value="TreeGrafter"/>
</dbReference>
<feature type="transmembrane region" description="Helical" evidence="14">
    <location>
        <begin position="6"/>
        <end position="26"/>
    </location>
</feature>
<keyword evidence="7 14" id="KW-1133">Transmembrane helix</keyword>
<evidence type="ECO:0000256" key="13">
    <source>
        <dbReference type="RuleBase" id="RU362091"/>
    </source>
</evidence>
<keyword evidence="16" id="KW-1185">Reference proteome</keyword>
<evidence type="ECO:0000256" key="9">
    <source>
        <dbReference type="ARBA" id="ARBA00023065"/>
    </source>
</evidence>
<dbReference type="GO" id="GO:0005886">
    <property type="term" value="C:plasma membrane"/>
    <property type="evidence" value="ECO:0007669"/>
    <property type="project" value="UniProtKB-SubCell"/>
</dbReference>
<dbReference type="InterPro" id="IPR001734">
    <property type="entry name" value="Na/solute_symporter"/>
</dbReference>
<accession>A0A7C8FUY1</accession>
<feature type="transmembrane region" description="Helical" evidence="14">
    <location>
        <begin position="399"/>
        <end position="423"/>
    </location>
</feature>
<evidence type="ECO:0000256" key="7">
    <source>
        <dbReference type="ARBA" id="ARBA00022989"/>
    </source>
</evidence>
<feature type="transmembrane region" description="Helical" evidence="14">
    <location>
        <begin position="69"/>
        <end position="89"/>
    </location>
</feature>
<feature type="transmembrane region" description="Helical" evidence="14">
    <location>
        <begin position="194"/>
        <end position="211"/>
    </location>
</feature>
<evidence type="ECO:0000256" key="2">
    <source>
        <dbReference type="ARBA" id="ARBA00006434"/>
    </source>
</evidence>
<dbReference type="GO" id="GO:0015824">
    <property type="term" value="P:proline transport"/>
    <property type="evidence" value="ECO:0007669"/>
    <property type="project" value="UniProtKB-UniRule"/>
</dbReference>
<dbReference type="PANTHER" id="PTHR48086:SF3">
    <property type="entry name" value="SODIUM_PROLINE SYMPORTER"/>
    <property type="match status" value="1"/>
</dbReference>
<evidence type="ECO:0000256" key="3">
    <source>
        <dbReference type="ARBA" id="ARBA00022448"/>
    </source>
</evidence>
<evidence type="ECO:0000256" key="6">
    <source>
        <dbReference type="ARBA" id="ARBA00022847"/>
    </source>
</evidence>
<keyword evidence="3 14" id="KW-0813">Transport</keyword>
<feature type="transmembrane region" description="Helical" evidence="14">
    <location>
        <begin position="430"/>
        <end position="449"/>
    </location>
</feature>
<feature type="transmembrane region" description="Helical" evidence="14">
    <location>
        <begin position="375"/>
        <end position="393"/>
    </location>
</feature>
<comment type="catalytic activity">
    <reaction evidence="12">
        <text>L-proline(in) + Na(+)(in) = L-proline(out) + Na(+)(out)</text>
        <dbReference type="Rhea" id="RHEA:28967"/>
        <dbReference type="ChEBI" id="CHEBI:29101"/>
        <dbReference type="ChEBI" id="CHEBI:60039"/>
    </reaction>
</comment>
<dbReference type="NCBIfam" id="TIGR00813">
    <property type="entry name" value="sss"/>
    <property type="match status" value="1"/>
</dbReference>
<evidence type="ECO:0000313" key="16">
    <source>
        <dbReference type="Proteomes" id="UP000481339"/>
    </source>
</evidence>
<feature type="transmembrane region" description="Helical" evidence="14">
    <location>
        <begin position="322"/>
        <end position="355"/>
    </location>
</feature>
<dbReference type="OrthoDB" id="9789704at2"/>
<feature type="transmembrane region" description="Helical" evidence="14">
    <location>
        <begin position="128"/>
        <end position="153"/>
    </location>
</feature>
<organism evidence="15 16">
    <name type="scientific">Pseudoclavibacter caeni</name>
    <dbReference type="NCBI Taxonomy" id="908846"/>
    <lineage>
        <taxon>Bacteria</taxon>
        <taxon>Bacillati</taxon>
        <taxon>Actinomycetota</taxon>
        <taxon>Actinomycetes</taxon>
        <taxon>Micrococcales</taxon>
        <taxon>Microbacteriaceae</taxon>
        <taxon>Pseudoclavibacter</taxon>
    </lineage>
</organism>
<feature type="transmembrane region" description="Helical" evidence="14">
    <location>
        <begin position="231"/>
        <end position="255"/>
    </location>
</feature>
<keyword evidence="6 14" id="KW-0769">Symport</keyword>
<evidence type="ECO:0000256" key="1">
    <source>
        <dbReference type="ARBA" id="ARBA00004651"/>
    </source>
</evidence>
<dbReference type="InterPro" id="IPR011851">
    <property type="entry name" value="Na/Pro_symporter"/>
</dbReference>
<evidence type="ECO:0000256" key="14">
    <source>
        <dbReference type="RuleBase" id="RU366012"/>
    </source>
</evidence>
<evidence type="ECO:0000313" key="15">
    <source>
        <dbReference type="EMBL" id="KAB1633674.1"/>
    </source>
</evidence>
<keyword evidence="11 14" id="KW-0739">Sodium transport</keyword>
<dbReference type="GO" id="GO:0005298">
    <property type="term" value="F:proline:sodium symporter activity"/>
    <property type="evidence" value="ECO:0007669"/>
    <property type="project" value="UniProtKB-UniRule"/>
</dbReference>
<keyword evidence="9 14" id="KW-0406">Ion transport</keyword>
<gene>
    <name evidence="15" type="primary">putP</name>
    <name evidence="15" type="ORF">F8O02_01740</name>
</gene>
<dbReference type="Proteomes" id="UP000481339">
    <property type="component" value="Unassembled WGS sequence"/>
</dbReference>
<dbReference type="GO" id="GO:0031402">
    <property type="term" value="F:sodium ion binding"/>
    <property type="evidence" value="ECO:0007669"/>
    <property type="project" value="UniProtKB-UniRule"/>
</dbReference>
<evidence type="ECO:0000256" key="12">
    <source>
        <dbReference type="ARBA" id="ARBA00033708"/>
    </source>
</evidence>
<evidence type="ECO:0000256" key="4">
    <source>
        <dbReference type="ARBA" id="ARBA00022475"/>
    </source>
</evidence>
<keyword evidence="14" id="KW-0029">Amino-acid transport</keyword>
<dbReference type="CDD" id="cd11475">
    <property type="entry name" value="SLC5sbd_PutP"/>
    <property type="match status" value="1"/>
</dbReference>
<comment type="function">
    <text evidence="14">Catalyzes the sodium-dependent uptake of extracellular L-proline.</text>
</comment>
<keyword evidence="8 14" id="KW-0915">Sodium</keyword>
<evidence type="ECO:0000256" key="5">
    <source>
        <dbReference type="ARBA" id="ARBA00022692"/>
    </source>
</evidence>
<feature type="transmembrane region" description="Helical" evidence="14">
    <location>
        <begin position="276"/>
        <end position="302"/>
    </location>
</feature>
<dbReference type="EMBL" id="WBKA01000001">
    <property type="protein sequence ID" value="KAB1633674.1"/>
    <property type="molecule type" value="Genomic_DNA"/>
</dbReference>
<dbReference type="NCBIfam" id="TIGR02121">
    <property type="entry name" value="Na_Pro_sym"/>
    <property type="match status" value="1"/>
</dbReference>
<dbReference type="Pfam" id="PF00474">
    <property type="entry name" value="SSF"/>
    <property type="match status" value="1"/>
</dbReference>
<feature type="transmembrane region" description="Helical" evidence="14">
    <location>
        <begin position="455"/>
        <end position="475"/>
    </location>
</feature>
<evidence type="ECO:0000256" key="11">
    <source>
        <dbReference type="ARBA" id="ARBA00023201"/>
    </source>
</evidence>
<evidence type="ECO:0000256" key="10">
    <source>
        <dbReference type="ARBA" id="ARBA00023136"/>
    </source>
</evidence>
<reference evidence="15 16" key="1">
    <citation type="submission" date="2019-09" db="EMBL/GenBank/DDBJ databases">
        <title>Phylogeny of genus Pseudoclavibacter and closely related genus.</title>
        <authorList>
            <person name="Li Y."/>
        </authorList>
    </citation>
    <scope>NUCLEOTIDE SEQUENCE [LARGE SCALE GENOMIC DNA]</scope>
    <source>
        <strain evidence="15 16">JCM 16921</strain>
    </source>
</reference>
<dbReference type="Gene3D" id="1.20.1730.10">
    <property type="entry name" value="Sodium/glucose cotransporter"/>
    <property type="match status" value="1"/>
</dbReference>
<dbReference type="PROSITE" id="PS50283">
    <property type="entry name" value="NA_SOLUT_SYMP_3"/>
    <property type="match status" value="1"/>
</dbReference>
<comment type="subcellular location">
    <subcellularLocation>
        <location evidence="1 14">Cell membrane</location>
        <topology evidence="1 14">Multi-pass membrane protein</topology>
    </subcellularLocation>
</comment>
<keyword evidence="5 14" id="KW-0812">Transmembrane</keyword>
<keyword evidence="10 14" id="KW-0472">Membrane</keyword>
<proteinExistence type="inferred from homology"/>
<protein>
    <recommendedName>
        <fullName evidence="14">Sodium/proline symporter</fullName>
    </recommendedName>
    <alternativeName>
        <fullName evidence="14">Proline permease</fullName>
    </alternativeName>
</protein>
<dbReference type="PANTHER" id="PTHR48086">
    <property type="entry name" value="SODIUM/PROLINE SYMPORTER-RELATED"/>
    <property type="match status" value="1"/>
</dbReference>
<dbReference type="InterPro" id="IPR050277">
    <property type="entry name" value="Sodium:Solute_Symporter"/>
</dbReference>
<dbReference type="AlphaFoldDB" id="A0A7C8FUY1"/>
<sequence>MNSDQIFHLAAIVVYFVAMLAIGWYAYRHTTSHKDYLLGGRDLSPWAAALSAGAADMSGWLMMGLPGAIYVSGLVEGWIAVGLTVGAWLNWKVVAPRLRAYTEISGDSITIPTFLENRLRDRTHLLRIVTGLVILVFFTFYISSGMVAGGVFFRDSFGSSYLAGMLLVTGVTLAYTLFGGFLGVSLTDVVQGTLMMLALLVVPVIAVVRLGGPGETIARLEQIAPDHLSALGGSALTGAATLTIVSALGWGLGYFGQPHIITRFMAMRDVAQASSARRIGIAWMLLSMGGAVSGGLIGLVWFTETGEPLDDPETVMLAMSRVLLHPIVAGLVLAAVLAAIMSTISSQLIVCSSALVEDLYRIVARRQPPVRRLMALGRGAVLLVAVIAALLALDPQDSILGLVSFAWAGFGAAFGPIVLLALFWRRLTAWGALSGMTVGAVLVFVWSALDTGLYEIIPAFAANLVVAVLVSLATARTRGADRAVIDDEFDRTVAVVHGRSTGRGGAAGDDAGDALAGIPGTASDTAALG</sequence>
<keyword evidence="4 14" id="KW-1003">Cell membrane</keyword>
<feature type="transmembrane region" description="Helical" evidence="14">
    <location>
        <begin position="159"/>
        <end position="182"/>
    </location>
</feature>
<comment type="similarity">
    <text evidence="2 13">Belongs to the sodium:solute symporter (SSF) (TC 2.A.21) family.</text>
</comment>
<comment type="caution">
    <text evidence="15">The sequence shown here is derived from an EMBL/GenBank/DDBJ whole genome shotgun (WGS) entry which is preliminary data.</text>
</comment>
<evidence type="ECO:0000256" key="8">
    <source>
        <dbReference type="ARBA" id="ARBA00023053"/>
    </source>
</evidence>
<dbReference type="RefSeq" id="WP_158035496.1">
    <property type="nucleotide sequence ID" value="NZ_BAAAZV010000018.1"/>
</dbReference>
<dbReference type="InterPro" id="IPR038377">
    <property type="entry name" value="Na/Glc_symporter_sf"/>
</dbReference>
<name>A0A7C8FUY1_9MICO</name>